<evidence type="ECO:0000313" key="6">
    <source>
        <dbReference type="EMBL" id="MFD1183117.1"/>
    </source>
</evidence>
<dbReference type="EMBL" id="JBHTKZ010000038">
    <property type="protein sequence ID" value="MFD1183117.1"/>
    <property type="molecule type" value="Genomic_DNA"/>
</dbReference>
<dbReference type="Gene3D" id="3.30.470.10">
    <property type="match status" value="1"/>
</dbReference>
<keyword evidence="7" id="KW-1185">Reference proteome</keyword>
<dbReference type="InterPro" id="IPR018300">
    <property type="entry name" value="Aminotrans_IV_CS"/>
</dbReference>
<evidence type="ECO:0000256" key="1">
    <source>
        <dbReference type="ARBA" id="ARBA00001933"/>
    </source>
</evidence>
<keyword evidence="6" id="KW-0808">Transferase</keyword>
<comment type="caution">
    <text evidence="6">The sequence shown here is derived from an EMBL/GenBank/DDBJ whole genome shotgun (WGS) entry which is preliminary data.</text>
</comment>
<name>A0ABW3SFY4_9BACL</name>
<protein>
    <submittedName>
        <fullName evidence="6">Aminotransferase class IV</fullName>
    </submittedName>
</protein>
<dbReference type="RefSeq" id="WP_240270301.1">
    <property type="nucleotide sequence ID" value="NZ_JAKSXN010000042.1"/>
</dbReference>
<proteinExistence type="inferred from homology"/>
<dbReference type="GO" id="GO:0008483">
    <property type="term" value="F:transaminase activity"/>
    <property type="evidence" value="ECO:0007669"/>
    <property type="project" value="UniProtKB-KW"/>
</dbReference>
<evidence type="ECO:0000313" key="7">
    <source>
        <dbReference type="Proteomes" id="UP001597211"/>
    </source>
</evidence>
<dbReference type="Gene3D" id="3.20.10.10">
    <property type="entry name" value="D-amino Acid Aminotransferase, subunit A, domain 2"/>
    <property type="match status" value="1"/>
</dbReference>
<dbReference type="PANTHER" id="PTHR42743">
    <property type="entry name" value="AMINO-ACID AMINOTRANSFERASE"/>
    <property type="match status" value="1"/>
</dbReference>
<dbReference type="CDD" id="cd00449">
    <property type="entry name" value="PLPDE_IV"/>
    <property type="match status" value="1"/>
</dbReference>
<reference evidence="7" key="1">
    <citation type="journal article" date="2019" name="Int. J. Syst. Evol. Microbiol.">
        <title>The Global Catalogue of Microorganisms (GCM) 10K type strain sequencing project: providing services to taxonomists for standard genome sequencing and annotation.</title>
        <authorList>
            <consortium name="The Broad Institute Genomics Platform"/>
            <consortium name="The Broad Institute Genome Sequencing Center for Infectious Disease"/>
            <person name="Wu L."/>
            <person name="Ma J."/>
        </authorList>
    </citation>
    <scope>NUCLEOTIDE SEQUENCE [LARGE SCALE GENOMIC DNA]</scope>
    <source>
        <strain evidence="7">CCUG 48216</strain>
    </source>
</reference>
<dbReference type="InterPro" id="IPR043132">
    <property type="entry name" value="BCAT-like_C"/>
</dbReference>
<sequence>MNYIGVDGIPTPADQAVISVMDHGFMYGIGLFETFRTYGGRPFLLERHLERLMAGCRALGIDFKVDLGQVEAEIAELLKRNGLAEGYIRYTVTAGEGPLGLPAGDYVKPRVVIYVKPLPEPGAALYMDGKPLWRLETPRNTPEGEVRYKSLHYMNNVLAKRELARLEREAQQQASAAFTAHGPRPAAAPPEGLQLTAQGWLAEGIVSNVFFVRNGKIYTPDTETGILPGITRAMVLELAAEQGIPTEEGRYTWDELLAADEVFLTNSIQELVPVTELAEPGKPGNPGGRRMRRRTVGTGQIGPMTKRLLGKYREKARNGDAADYL</sequence>
<gene>
    <name evidence="6" type="ORF">ACFQ2Z_17400</name>
</gene>
<evidence type="ECO:0000256" key="4">
    <source>
        <dbReference type="RuleBase" id="RU004106"/>
    </source>
</evidence>
<comment type="similarity">
    <text evidence="2 4">Belongs to the class-IV pyridoxal-phosphate-dependent aminotransferase family.</text>
</comment>
<dbReference type="InterPro" id="IPR036038">
    <property type="entry name" value="Aminotransferase-like"/>
</dbReference>
<organism evidence="6 7">
    <name type="scientific">Paenibacillus timonensis</name>
    <dbReference type="NCBI Taxonomy" id="225915"/>
    <lineage>
        <taxon>Bacteria</taxon>
        <taxon>Bacillati</taxon>
        <taxon>Bacillota</taxon>
        <taxon>Bacilli</taxon>
        <taxon>Bacillales</taxon>
        <taxon>Paenibacillaceae</taxon>
        <taxon>Paenibacillus</taxon>
    </lineage>
</organism>
<dbReference type="Pfam" id="PF01063">
    <property type="entry name" value="Aminotran_4"/>
    <property type="match status" value="1"/>
</dbReference>
<dbReference type="SUPFAM" id="SSF56752">
    <property type="entry name" value="D-aminoacid aminotransferase-like PLP-dependent enzymes"/>
    <property type="match status" value="1"/>
</dbReference>
<evidence type="ECO:0000256" key="3">
    <source>
        <dbReference type="ARBA" id="ARBA00022898"/>
    </source>
</evidence>
<evidence type="ECO:0000256" key="5">
    <source>
        <dbReference type="RuleBase" id="RU004516"/>
    </source>
</evidence>
<comment type="cofactor">
    <cofactor evidence="1 5">
        <name>pyridoxal 5'-phosphate</name>
        <dbReference type="ChEBI" id="CHEBI:597326"/>
    </cofactor>
</comment>
<dbReference type="PANTHER" id="PTHR42743:SF11">
    <property type="entry name" value="AMINODEOXYCHORISMATE LYASE"/>
    <property type="match status" value="1"/>
</dbReference>
<dbReference type="InterPro" id="IPR050571">
    <property type="entry name" value="Class-IV_PLP-Dep_Aminotrnsfr"/>
</dbReference>
<dbReference type="Proteomes" id="UP001597211">
    <property type="component" value="Unassembled WGS sequence"/>
</dbReference>
<dbReference type="InterPro" id="IPR043131">
    <property type="entry name" value="BCAT-like_N"/>
</dbReference>
<keyword evidence="3 5" id="KW-0663">Pyridoxal phosphate</keyword>
<accession>A0ABW3SFY4</accession>
<dbReference type="PROSITE" id="PS00770">
    <property type="entry name" value="AA_TRANSFER_CLASS_4"/>
    <property type="match status" value="1"/>
</dbReference>
<keyword evidence="6" id="KW-0032">Aminotransferase</keyword>
<dbReference type="InterPro" id="IPR001544">
    <property type="entry name" value="Aminotrans_IV"/>
</dbReference>
<evidence type="ECO:0000256" key="2">
    <source>
        <dbReference type="ARBA" id="ARBA00009320"/>
    </source>
</evidence>